<evidence type="ECO:0000313" key="1">
    <source>
        <dbReference type="EMBL" id="WAS95433.1"/>
    </source>
</evidence>
<keyword evidence="2" id="KW-1185">Reference proteome</keyword>
<dbReference type="EMBL" id="CP114040">
    <property type="protein sequence ID" value="WAS95433.1"/>
    <property type="molecule type" value="Genomic_DNA"/>
</dbReference>
<evidence type="ECO:0000313" key="2">
    <source>
        <dbReference type="Proteomes" id="UP001164459"/>
    </source>
</evidence>
<gene>
    <name evidence="1" type="ORF">O0S08_04670</name>
</gene>
<proteinExistence type="predicted"/>
<protein>
    <submittedName>
        <fullName evidence="1">Uncharacterized protein</fullName>
    </submittedName>
</protein>
<accession>A0ABY7H8F8</accession>
<organism evidence="1 2">
    <name type="scientific">Nannocystis punicea</name>
    <dbReference type="NCBI Taxonomy" id="2995304"/>
    <lineage>
        <taxon>Bacteria</taxon>
        <taxon>Pseudomonadati</taxon>
        <taxon>Myxococcota</taxon>
        <taxon>Polyangia</taxon>
        <taxon>Nannocystales</taxon>
        <taxon>Nannocystaceae</taxon>
        <taxon>Nannocystis</taxon>
    </lineage>
</organism>
<dbReference type="Proteomes" id="UP001164459">
    <property type="component" value="Chromosome"/>
</dbReference>
<sequence>MTAWAFWGDSLVEVMGDPALRALGQRRIYKRTRFALTYGPAGGFSLARRHTEWPHGQHAPTDHDDLPRPHDYRLKRGKLVITSEDLDEPLECTPNCVDQGLVDFMDRYLGTATPPELAARWITAHAGACEPDKPRKR</sequence>
<reference evidence="1" key="1">
    <citation type="submission" date="2022-11" db="EMBL/GenBank/DDBJ databases">
        <title>Minimal conservation of predation-associated metabolite biosynthetic gene clusters underscores biosynthetic potential of Myxococcota including descriptions for ten novel species: Archangium lansinium sp. nov., Myxococcus landrumus sp. nov., Nannocystis bai.</title>
        <authorList>
            <person name="Ahearne A."/>
            <person name="Stevens C."/>
            <person name="Dowd S."/>
        </authorList>
    </citation>
    <scope>NUCLEOTIDE SEQUENCE</scope>
    <source>
        <strain evidence="1">Fl3</strain>
    </source>
</reference>
<dbReference type="RefSeq" id="WP_269037766.1">
    <property type="nucleotide sequence ID" value="NZ_CP114040.1"/>
</dbReference>
<name>A0ABY7H8F8_9BACT</name>